<dbReference type="GO" id="GO:0016757">
    <property type="term" value="F:glycosyltransferase activity"/>
    <property type="evidence" value="ECO:0007669"/>
    <property type="project" value="InterPro"/>
</dbReference>
<feature type="domain" description="Glycosyl transferase family 1" evidence="1">
    <location>
        <begin position="217"/>
        <end position="384"/>
    </location>
</feature>
<organism evidence="2 3">
    <name type="scientific">Xylanibacter ruminicola</name>
    <name type="common">Prevotella ruminicola</name>
    <dbReference type="NCBI Taxonomy" id="839"/>
    <lineage>
        <taxon>Bacteria</taxon>
        <taxon>Pseudomonadati</taxon>
        <taxon>Bacteroidota</taxon>
        <taxon>Bacteroidia</taxon>
        <taxon>Bacteroidales</taxon>
        <taxon>Prevotellaceae</taxon>
        <taxon>Xylanibacter</taxon>
    </lineage>
</organism>
<dbReference type="InterPro" id="IPR001296">
    <property type="entry name" value="Glyco_trans_1"/>
</dbReference>
<sequence length="404" mass="46842">MNIIFLTLYRIEDIEERKLYPDLMRKFRDEGHQVYIVTPCERRLGLETNLIENKGVHILNVKTLNIQKTNVVEKGLGTLLLESQYKAAIKKYLGNIKFDLITYSTPPITFTNVVTYLKKKNPQAITYLQLKDIFPQNAVDIGMFGEKSIFNWYFRRKEKALYKVSDYIGCMSPANVEFVLKHNPEVDASNVEVAPNSIELIEKKYAEGQERAEWFYIRKKYDLPTDKPIFIYGGNLGKPQGIDYLVKCLEANKERMDCYFVVVGSGTDYNLISDWYGKNKGKNVKLMSFLPKEDYDMLVRYCDVGLIFLDHRFTIPNYPSRLLSYLENKMPVICATDVNTDIGKIAEENGYGYWCESVKPEDFTALVDKVLAADRKAMGEKGYQFLKENYLVEHTYNAIMKHFA</sequence>
<evidence type="ECO:0000313" key="3">
    <source>
        <dbReference type="Proteomes" id="UP000184280"/>
    </source>
</evidence>
<dbReference type="PANTHER" id="PTHR12526">
    <property type="entry name" value="GLYCOSYLTRANSFERASE"/>
    <property type="match status" value="1"/>
</dbReference>
<dbReference type="Gene3D" id="3.40.50.2000">
    <property type="entry name" value="Glycogen Phosphorylase B"/>
    <property type="match status" value="2"/>
</dbReference>
<dbReference type="PANTHER" id="PTHR12526:SF609">
    <property type="entry name" value="LIPOPOLYSACCHARIDE BIOSYNTHESIS PROTEIN"/>
    <property type="match status" value="1"/>
</dbReference>
<dbReference type="Proteomes" id="UP000184280">
    <property type="component" value="Unassembled WGS sequence"/>
</dbReference>
<dbReference type="EMBL" id="FRCJ01000002">
    <property type="protein sequence ID" value="SHM05286.1"/>
    <property type="molecule type" value="Genomic_DNA"/>
</dbReference>
<name>A0A1M7FMQ2_XYLRU</name>
<evidence type="ECO:0000259" key="1">
    <source>
        <dbReference type="Pfam" id="PF00534"/>
    </source>
</evidence>
<dbReference type="CDD" id="cd03794">
    <property type="entry name" value="GT4_WbuB-like"/>
    <property type="match status" value="1"/>
</dbReference>
<dbReference type="Pfam" id="PF00534">
    <property type="entry name" value="Glycos_transf_1"/>
    <property type="match status" value="1"/>
</dbReference>
<gene>
    <name evidence="2" type="ORF">SAMN04488494_1208</name>
</gene>
<dbReference type="SUPFAM" id="SSF53756">
    <property type="entry name" value="UDP-Glycosyltransferase/glycogen phosphorylase"/>
    <property type="match status" value="1"/>
</dbReference>
<dbReference type="OrthoDB" id="9811902at2"/>
<keyword evidence="2" id="KW-0808">Transferase</keyword>
<accession>A0A1M7FMQ2</accession>
<protein>
    <submittedName>
        <fullName evidence="2">Glycosyltransferase involved in cell wall bisynthesis</fullName>
    </submittedName>
</protein>
<proteinExistence type="predicted"/>
<dbReference type="AlphaFoldDB" id="A0A1M7FMQ2"/>
<dbReference type="RefSeq" id="WP_073043657.1">
    <property type="nucleotide sequence ID" value="NZ_FRCJ01000002.1"/>
</dbReference>
<evidence type="ECO:0000313" key="2">
    <source>
        <dbReference type="EMBL" id="SHM05286.1"/>
    </source>
</evidence>
<reference evidence="2 3" key="1">
    <citation type="submission" date="2016-11" db="EMBL/GenBank/DDBJ databases">
        <authorList>
            <person name="Jaros S."/>
            <person name="Januszkiewicz K."/>
            <person name="Wedrychowicz H."/>
        </authorList>
    </citation>
    <scope>NUCLEOTIDE SEQUENCE [LARGE SCALE GENOMIC DNA]</scope>
    <source>
        <strain evidence="2 3">BPI-34</strain>
    </source>
</reference>